<keyword evidence="4" id="KW-1185">Reference proteome</keyword>
<dbReference type="Gene3D" id="3.40.30.10">
    <property type="entry name" value="Glutaredoxin"/>
    <property type="match status" value="1"/>
</dbReference>
<feature type="domain" description="Thioredoxin" evidence="2">
    <location>
        <begin position="116"/>
        <end position="262"/>
    </location>
</feature>
<comment type="caution">
    <text evidence="3">The sequence shown here is derived from an EMBL/GenBank/DDBJ whole genome shotgun (WGS) entry which is preliminary data.</text>
</comment>
<organism evidence="3 4">
    <name type="scientific">Nannochloropsis salina CCMP1776</name>
    <dbReference type="NCBI Taxonomy" id="1027361"/>
    <lineage>
        <taxon>Eukaryota</taxon>
        <taxon>Sar</taxon>
        <taxon>Stramenopiles</taxon>
        <taxon>Ochrophyta</taxon>
        <taxon>Eustigmatophyceae</taxon>
        <taxon>Eustigmatales</taxon>
        <taxon>Monodopsidaceae</taxon>
        <taxon>Microchloropsis</taxon>
        <taxon>Microchloropsis salina</taxon>
    </lineage>
</organism>
<feature type="chain" id="PRO_5020027275" description="Thioredoxin domain-containing protein" evidence="1">
    <location>
        <begin position="27"/>
        <end position="785"/>
    </location>
</feature>
<proteinExistence type="predicted"/>
<dbReference type="AlphaFoldDB" id="A0A4D9CY54"/>
<dbReference type="InterPro" id="IPR013766">
    <property type="entry name" value="Thioredoxin_domain"/>
</dbReference>
<dbReference type="Pfam" id="PF13905">
    <property type="entry name" value="Thioredoxin_8"/>
    <property type="match status" value="1"/>
</dbReference>
<dbReference type="PANTHER" id="PTHR46388:SF2">
    <property type="entry name" value="NHL REPEAT-CONTAINING PROTEIN 2"/>
    <property type="match status" value="1"/>
</dbReference>
<accession>A0A4D9CY54</accession>
<dbReference type="PROSITE" id="PS51352">
    <property type="entry name" value="THIOREDOXIN_2"/>
    <property type="match status" value="1"/>
</dbReference>
<protein>
    <recommendedName>
        <fullName evidence="2">Thioredoxin domain-containing protein</fullName>
    </recommendedName>
</protein>
<sequence>MRGLCSSHVFLLLVISAAVFGKGAVAFLPVPGIKSSRERALIRPLRASLNQESSAGKNDVGSSRDEFLRGFLAAATGAMTGAIATGREPRAAEAVSAGDVDPERPQTVQTYLEDIDNYNLKCPDFPKNLEWVNTGSLSFQKELRGKVVLLDFWTYCCINCMHTLPVLARLEKKYAGEPFTVIGVHSAKFENEKDTRNIKEAIARYQIQHPVVNDKDMQMFSAVGVSSWPSLVLVGPRGNLLSIWPGEGNGEKVDAFIQGALAFYDGKGLLDKAPLKVSRASGSRGGLPGSPLSYPGKLHVDPVLPRLFVSDSGNNRVLVLDRKTGALLAAIGSATGEPGLEDGDFESSRFTNPQGLCLSADGRVLYVCDTDAHALRAIDLEKKVVSTLAGNGEQGFDYTGGKGRREQYLSSPWDVVLKPAAAGTSTLLVAMAGTHQIWEVDALSGLARCYSGTGREAETNAGNRIDVAWAQPSGLAVGGQALYVADSESSTVRELSLEGSGKSRTLVGGALGTSLFAFGDKDGKGAQARLQHPLAVSVVRGDSQVVVADSYNHKLKLVDPTQGTVKTLVGSGRPGLRDGKQKQGELWEPGGLASDPTNPNLLWVADTNNHAVRVFDLASNALTTFALDKDVPKAEAGASGKEAGRGRPSERSILNRRRSRVVDLGSVAKQGRVQLQVDVPEGLQFTATRTSEWQLVGAGAAADTRGIINKESGAKGMAIVTIPSTVEDGAMVELESAVYFCEEEKGVCRTDGVVFRLQVKNGGPSRIVASHVVERASSKPRVGAA</sequence>
<dbReference type="EMBL" id="SDOX01000128">
    <property type="protein sequence ID" value="TFJ81378.1"/>
    <property type="molecule type" value="Genomic_DNA"/>
</dbReference>
<dbReference type="InterPro" id="IPR011042">
    <property type="entry name" value="6-blade_b-propeller_TolB-like"/>
</dbReference>
<dbReference type="PANTHER" id="PTHR46388">
    <property type="entry name" value="NHL REPEAT-CONTAINING PROTEIN 2"/>
    <property type="match status" value="1"/>
</dbReference>
<dbReference type="SUPFAM" id="SSF52833">
    <property type="entry name" value="Thioredoxin-like"/>
    <property type="match status" value="1"/>
</dbReference>
<evidence type="ECO:0000313" key="3">
    <source>
        <dbReference type="EMBL" id="TFJ81378.1"/>
    </source>
</evidence>
<dbReference type="InterPro" id="IPR012336">
    <property type="entry name" value="Thioredoxin-like_fold"/>
</dbReference>
<dbReference type="InterPro" id="IPR036249">
    <property type="entry name" value="Thioredoxin-like_sf"/>
</dbReference>
<dbReference type="SUPFAM" id="SSF75011">
    <property type="entry name" value="3-carboxy-cis,cis-mucoante lactonizing enzyme"/>
    <property type="match status" value="1"/>
</dbReference>
<evidence type="ECO:0000259" key="2">
    <source>
        <dbReference type="PROSITE" id="PS51352"/>
    </source>
</evidence>
<keyword evidence="1" id="KW-0732">Signal</keyword>
<evidence type="ECO:0000256" key="1">
    <source>
        <dbReference type="SAM" id="SignalP"/>
    </source>
</evidence>
<dbReference type="Proteomes" id="UP000355283">
    <property type="component" value="Unassembled WGS sequence"/>
</dbReference>
<dbReference type="InterPro" id="IPR045302">
    <property type="entry name" value="NHL2_NHL_rpt_dom"/>
</dbReference>
<gene>
    <name evidence="3" type="ORF">NSK_007339</name>
</gene>
<dbReference type="CDD" id="cd14951">
    <property type="entry name" value="NHL-2_like"/>
    <property type="match status" value="1"/>
</dbReference>
<dbReference type="Gene3D" id="2.120.10.30">
    <property type="entry name" value="TolB, C-terminal domain"/>
    <property type="match status" value="2"/>
</dbReference>
<dbReference type="OrthoDB" id="10045365at2759"/>
<reference evidence="3 4" key="1">
    <citation type="submission" date="2019-01" db="EMBL/GenBank/DDBJ databases">
        <title>Nuclear Genome Assembly of the Microalgal Biofuel strain Nannochloropsis salina CCMP1776.</title>
        <authorList>
            <person name="Hovde B."/>
        </authorList>
    </citation>
    <scope>NUCLEOTIDE SEQUENCE [LARGE SCALE GENOMIC DNA]</scope>
    <source>
        <strain evidence="3 4">CCMP1776</strain>
    </source>
</reference>
<feature type="signal peptide" evidence="1">
    <location>
        <begin position="1"/>
        <end position="26"/>
    </location>
</feature>
<name>A0A4D9CY54_9STRA</name>
<evidence type="ECO:0000313" key="4">
    <source>
        <dbReference type="Proteomes" id="UP000355283"/>
    </source>
</evidence>